<dbReference type="EMBL" id="UINC01101316">
    <property type="protein sequence ID" value="SVC62025.1"/>
    <property type="molecule type" value="Genomic_DNA"/>
</dbReference>
<name>A0A382NNY0_9ZZZZ</name>
<evidence type="ECO:0000313" key="1">
    <source>
        <dbReference type="EMBL" id="SVC62025.1"/>
    </source>
</evidence>
<proteinExistence type="predicted"/>
<reference evidence="1" key="1">
    <citation type="submission" date="2018-05" db="EMBL/GenBank/DDBJ databases">
        <authorList>
            <person name="Lanie J.A."/>
            <person name="Ng W.-L."/>
            <person name="Kazmierczak K.M."/>
            <person name="Andrzejewski T.M."/>
            <person name="Davidsen T.M."/>
            <person name="Wayne K.J."/>
            <person name="Tettelin H."/>
            <person name="Glass J.I."/>
            <person name="Rusch D."/>
            <person name="Podicherti R."/>
            <person name="Tsui H.-C.T."/>
            <person name="Winkler M.E."/>
        </authorList>
    </citation>
    <scope>NUCLEOTIDE SEQUENCE</scope>
</reference>
<accession>A0A382NNY0</accession>
<gene>
    <name evidence="1" type="ORF">METZ01_LOCUS314879</name>
</gene>
<feature type="non-terminal residue" evidence="1">
    <location>
        <position position="1"/>
    </location>
</feature>
<organism evidence="1">
    <name type="scientific">marine metagenome</name>
    <dbReference type="NCBI Taxonomy" id="408172"/>
    <lineage>
        <taxon>unclassified sequences</taxon>
        <taxon>metagenomes</taxon>
        <taxon>ecological metagenomes</taxon>
    </lineage>
</organism>
<dbReference type="AlphaFoldDB" id="A0A382NNY0"/>
<sequence length="81" mass="8479">VSATANVFGAYIIQLFDINSGKKTSVLCQGACDMDGSGNINVFAGSFMSHAPVTVIDLLDDSGFVAGSRFDLFGILPRMVS</sequence>
<protein>
    <submittedName>
        <fullName evidence="1">Uncharacterized protein</fullName>
    </submittedName>
</protein>